<feature type="compositionally biased region" description="Basic and acidic residues" evidence="1">
    <location>
        <begin position="176"/>
        <end position="185"/>
    </location>
</feature>
<feature type="compositionally biased region" description="Basic and acidic residues" evidence="1">
    <location>
        <begin position="28"/>
        <end position="74"/>
    </location>
</feature>
<dbReference type="eggNOG" id="ENOG502THJP">
    <property type="taxonomic scope" value="Eukaryota"/>
</dbReference>
<dbReference type="AlphaFoldDB" id="A0A1I7U840"/>
<organism evidence="2 3">
    <name type="scientific">Caenorhabditis tropicalis</name>
    <dbReference type="NCBI Taxonomy" id="1561998"/>
    <lineage>
        <taxon>Eukaryota</taxon>
        <taxon>Metazoa</taxon>
        <taxon>Ecdysozoa</taxon>
        <taxon>Nematoda</taxon>
        <taxon>Chromadorea</taxon>
        <taxon>Rhabditida</taxon>
        <taxon>Rhabditina</taxon>
        <taxon>Rhabditomorpha</taxon>
        <taxon>Rhabditoidea</taxon>
        <taxon>Rhabditidae</taxon>
        <taxon>Peloderinae</taxon>
        <taxon>Caenorhabditis</taxon>
    </lineage>
</organism>
<protein>
    <submittedName>
        <fullName evidence="3">GRIP domain-containing protein</fullName>
    </submittedName>
</protein>
<keyword evidence="2" id="KW-1185">Reference proteome</keyword>
<dbReference type="WBParaSite" id="Csp11.Scaffold629.g15813.t1">
    <property type="protein sequence ID" value="Csp11.Scaffold629.g15813.t1"/>
    <property type="gene ID" value="Csp11.Scaffold629.g15813"/>
</dbReference>
<name>A0A1I7U840_9PELO</name>
<reference evidence="3" key="1">
    <citation type="submission" date="2016-11" db="UniProtKB">
        <authorList>
            <consortium name="WormBaseParasite"/>
        </authorList>
    </citation>
    <scope>IDENTIFICATION</scope>
</reference>
<feature type="region of interest" description="Disordered" evidence="1">
    <location>
        <begin position="1"/>
        <end position="74"/>
    </location>
</feature>
<feature type="region of interest" description="Disordered" evidence="1">
    <location>
        <begin position="453"/>
        <end position="504"/>
    </location>
</feature>
<sequence length="504" mass="58898">MGLFNSKPEKTDSPPTTPITPPSTLSVEEARIRREQEQRRREQRERLAKEEDDKKKEIEKKLAEDTEKIQKEKDKEVEEFGNEKVEEVKESVQNFKETKRRLASELGEIEKQIQENNDLQIEAKKKEGIEEITAEKKKLTENKQKLLDMRAIILKENDDLIKLEEKFGEKKSEMIKQRGEEEMKQLKQHHEKLKELDKEKHEVIKEGEKQKMELTEEQREFQDKIKQQQNELNAVQMKHAIELVSTLDKEQRFDDFRERSRNLIGRFSTFRNHFSSEESSINSTRDDIEDEIELCDQPEFSDILRSLRDLSHSIESFQVDGSRNEEKYSELRKKVKDIVDELFAVLTEMESRISRYHRSRQSTSLPRRPHRKNSDIESLSDSDSTFGTAPPSYEQSEKAPKELGKYSIVNEFKETKELMKQLSDLMLNFNIPASTDFEDTVFRQSEALSTTYTQANRQITNAPSTSSAPRIESGENSSSNDARQTDQGSSEDSKRSSTESEDEE</sequence>
<feature type="compositionally biased region" description="Polar residues" evidence="1">
    <location>
        <begin position="376"/>
        <end position="387"/>
    </location>
</feature>
<proteinExistence type="predicted"/>
<feature type="region of interest" description="Disordered" evidence="1">
    <location>
        <begin position="176"/>
        <end position="200"/>
    </location>
</feature>
<dbReference type="STRING" id="1561998.A0A1I7U840"/>
<dbReference type="Proteomes" id="UP000095282">
    <property type="component" value="Unplaced"/>
</dbReference>
<evidence type="ECO:0000313" key="3">
    <source>
        <dbReference type="WBParaSite" id="Csp11.Scaffold629.g15813.t1"/>
    </source>
</evidence>
<evidence type="ECO:0000256" key="1">
    <source>
        <dbReference type="SAM" id="MobiDB-lite"/>
    </source>
</evidence>
<feature type="region of interest" description="Disordered" evidence="1">
    <location>
        <begin position="355"/>
        <end position="400"/>
    </location>
</feature>
<feature type="compositionally biased region" description="Polar residues" evidence="1">
    <location>
        <begin position="453"/>
        <end position="488"/>
    </location>
</feature>
<evidence type="ECO:0000313" key="2">
    <source>
        <dbReference type="Proteomes" id="UP000095282"/>
    </source>
</evidence>
<accession>A0A1I7U840</accession>